<dbReference type="InterPro" id="IPR001254">
    <property type="entry name" value="Trypsin_dom"/>
</dbReference>
<dbReference type="GO" id="GO:0004252">
    <property type="term" value="F:serine-type endopeptidase activity"/>
    <property type="evidence" value="ECO:0007669"/>
    <property type="project" value="InterPro"/>
</dbReference>
<dbReference type="Gene3D" id="2.40.10.10">
    <property type="entry name" value="Trypsin-like serine proteases"/>
    <property type="match status" value="1"/>
</dbReference>
<dbReference type="PROSITE" id="PS50240">
    <property type="entry name" value="TRYPSIN_DOM"/>
    <property type="match status" value="1"/>
</dbReference>
<evidence type="ECO:0000259" key="6">
    <source>
        <dbReference type="PROSITE" id="PS50240"/>
    </source>
</evidence>
<dbReference type="PANTHER" id="PTHR24264">
    <property type="entry name" value="TRYPSIN-RELATED"/>
    <property type="match status" value="1"/>
</dbReference>
<dbReference type="InterPro" id="IPR043504">
    <property type="entry name" value="Peptidase_S1_PA_chymotrypsin"/>
</dbReference>
<dbReference type="AlphaFoldDB" id="A0A9X0A3V0"/>
<evidence type="ECO:0000313" key="7">
    <source>
        <dbReference type="EMBL" id="KAJ7392543.1"/>
    </source>
</evidence>
<evidence type="ECO:0000256" key="4">
    <source>
        <dbReference type="ARBA" id="ARBA00022801"/>
    </source>
</evidence>
<dbReference type="InterPro" id="IPR050127">
    <property type="entry name" value="Serine_Proteases_S1"/>
</dbReference>
<dbReference type="GO" id="GO:0005615">
    <property type="term" value="C:extracellular space"/>
    <property type="evidence" value="ECO:0007669"/>
    <property type="project" value="TreeGrafter"/>
</dbReference>
<dbReference type="InterPro" id="IPR018114">
    <property type="entry name" value="TRYPSIN_HIS"/>
</dbReference>
<dbReference type="InterPro" id="IPR009003">
    <property type="entry name" value="Peptidase_S1_PA"/>
</dbReference>
<keyword evidence="5" id="KW-0720">Serine protease</keyword>
<gene>
    <name evidence="7" type="ORF">OS493_012214</name>
</gene>
<protein>
    <recommendedName>
        <fullName evidence="6">Peptidase S1 domain-containing protein</fullName>
    </recommendedName>
</protein>
<organism evidence="7 8">
    <name type="scientific">Desmophyllum pertusum</name>
    <dbReference type="NCBI Taxonomy" id="174260"/>
    <lineage>
        <taxon>Eukaryota</taxon>
        <taxon>Metazoa</taxon>
        <taxon>Cnidaria</taxon>
        <taxon>Anthozoa</taxon>
        <taxon>Hexacorallia</taxon>
        <taxon>Scleractinia</taxon>
        <taxon>Caryophylliina</taxon>
        <taxon>Caryophylliidae</taxon>
        <taxon>Desmophyllum</taxon>
    </lineage>
</organism>
<evidence type="ECO:0000256" key="5">
    <source>
        <dbReference type="ARBA" id="ARBA00022825"/>
    </source>
</evidence>
<evidence type="ECO:0000256" key="2">
    <source>
        <dbReference type="ARBA" id="ARBA00022525"/>
    </source>
</evidence>
<evidence type="ECO:0000256" key="3">
    <source>
        <dbReference type="ARBA" id="ARBA00022670"/>
    </source>
</evidence>
<comment type="caution">
    <text evidence="7">The sequence shown here is derived from an EMBL/GenBank/DDBJ whole genome shotgun (WGS) entry which is preliminary data.</text>
</comment>
<proteinExistence type="predicted"/>
<keyword evidence="3" id="KW-0645">Protease</keyword>
<reference evidence="7" key="1">
    <citation type="submission" date="2023-01" db="EMBL/GenBank/DDBJ databases">
        <title>Genome assembly of the deep-sea coral Lophelia pertusa.</title>
        <authorList>
            <person name="Herrera S."/>
            <person name="Cordes E."/>
        </authorList>
    </citation>
    <scope>NUCLEOTIDE SEQUENCE</scope>
    <source>
        <strain evidence="7">USNM1676648</strain>
        <tissue evidence="7">Polyp</tissue>
    </source>
</reference>
<evidence type="ECO:0000313" key="8">
    <source>
        <dbReference type="Proteomes" id="UP001163046"/>
    </source>
</evidence>
<comment type="subcellular location">
    <subcellularLocation>
        <location evidence="1">Secreted</location>
    </subcellularLocation>
</comment>
<dbReference type="EMBL" id="MU825401">
    <property type="protein sequence ID" value="KAJ7392543.1"/>
    <property type="molecule type" value="Genomic_DNA"/>
</dbReference>
<dbReference type="PANTHER" id="PTHR24264:SF65">
    <property type="entry name" value="SRCR DOMAIN-CONTAINING PROTEIN"/>
    <property type="match status" value="1"/>
</dbReference>
<sequence>MTLNIKGYNGGGQGGSQGYSQEGGGYGGSVSCGVGKKSRIVGGEEATPQEIPWQVGFRKESQYSRTNIFCGGSLIDKKWVVSAAHCFQREVQPPFKLKVVLGEFDTNNDEGNEVVIGVKKVEERFDFTYH</sequence>
<keyword evidence="8" id="KW-1185">Reference proteome</keyword>
<evidence type="ECO:0000256" key="1">
    <source>
        <dbReference type="ARBA" id="ARBA00004613"/>
    </source>
</evidence>
<dbReference type="OrthoDB" id="531708at2759"/>
<dbReference type="Pfam" id="PF00089">
    <property type="entry name" value="Trypsin"/>
    <property type="match status" value="1"/>
</dbReference>
<dbReference type="SUPFAM" id="SSF50494">
    <property type="entry name" value="Trypsin-like serine proteases"/>
    <property type="match status" value="1"/>
</dbReference>
<accession>A0A9X0A3V0</accession>
<name>A0A9X0A3V0_9CNID</name>
<dbReference type="Proteomes" id="UP001163046">
    <property type="component" value="Unassembled WGS sequence"/>
</dbReference>
<dbReference type="GO" id="GO:0006508">
    <property type="term" value="P:proteolysis"/>
    <property type="evidence" value="ECO:0007669"/>
    <property type="project" value="UniProtKB-KW"/>
</dbReference>
<dbReference type="PROSITE" id="PS00134">
    <property type="entry name" value="TRYPSIN_HIS"/>
    <property type="match status" value="1"/>
</dbReference>
<keyword evidence="2" id="KW-0964">Secreted</keyword>
<keyword evidence="4" id="KW-0378">Hydrolase</keyword>
<feature type="domain" description="Peptidase S1" evidence="6">
    <location>
        <begin position="40"/>
        <end position="130"/>
    </location>
</feature>